<dbReference type="STRING" id="1616788.AR543_15930"/>
<dbReference type="Pfam" id="PF00702">
    <property type="entry name" value="Hydrolase"/>
    <property type="match status" value="1"/>
</dbReference>
<gene>
    <name evidence="1" type="ORF">AR543_15930</name>
</gene>
<dbReference type="KEGG" id="pbv:AR543_15930"/>
<dbReference type="InterPro" id="IPR023198">
    <property type="entry name" value="PGP-like_dom2"/>
</dbReference>
<dbReference type="PANTHER" id="PTHR43434:SF22">
    <property type="entry name" value="PHOSPHOGLYCOLATE PHOSPHATASE"/>
    <property type="match status" value="1"/>
</dbReference>
<dbReference type="InterPro" id="IPR023214">
    <property type="entry name" value="HAD_sf"/>
</dbReference>
<dbReference type="SFLD" id="SFLDG01129">
    <property type="entry name" value="C1.5:_HAD__Beta-PGM__Phosphata"/>
    <property type="match status" value="1"/>
</dbReference>
<dbReference type="PANTHER" id="PTHR43434">
    <property type="entry name" value="PHOSPHOGLYCOLATE PHOSPHATASE"/>
    <property type="match status" value="1"/>
</dbReference>
<dbReference type="GO" id="GO:0006281">
    <property type="term" value="P:DNA repair"/>
    <property type="evidence" value="ECO:0007669"/>
    <property type="project" value="TreeGrafter"/>
</dbReference>
<evidence type="ECO:0000313" key="2">
    <source>
        <dbReference type="Proteomes" id="UP000078148"/>
    </source>
</evidence>
<dbReference type="GO" id="GO:0008967">
    <property type="term" value="F:phosphoglycolate phosphatase activity"/>
    <property type="evidence" value="ECO:0007669"/>
    <property type="project" value="TreeGrafter"/>
</dbReference>
<dbReference type="AlphaFoldDB" id="A0A172ZI81"/>
<proteinExistence type="predicted"/>
<reference evidence="2" key="1">
    <citation type="submission" date="2015-10" db="EMBL/GenBank/DDBJ databases">
        <title>Genome of Paenibacillus bovis sp. nov.</title>
        <authorList>
            <person name="Wu Z."/>
            <person name="Gao C."/>
            <person name="Liu Z."/>
            <person name="Zheng H."/>
        </authorList>
    </citation>
    <scope>NUCLEOTIDE SEQUENCE [LARGE SCALE GENOMIC DNA]</scope>
    <source>
        <strain evidence="2">BD3526</strain>
    </source>
</reference>
<reference evidence="1 2" key="2">
    <citation type="journal article" date="2016" name="Int. J. Syst. Evol. Microbiol.">
        <title>Paenibacillus bovis sp. nov., isolated from raw yak (Bos grunniens) milk.</title>
        <authorList>
            <person name="Gao C."/>
            <person name="Han J."/>
            <person name="Liu Z."/>
            <person name="Xu X."/>
            <person name="Hang F."/>
            <person name="Wu Z."/>
        </authorList>
    </citation>
    <scope>NUCLEOTIDE SEQUENCE [LARGE SCALE GENOMIC DNA]</scope>
    <source>
        <strain evidence="1 2">BD3526</strain>
    </source>
</reference>
<dbReference type="EMBL" id="CP013023">
    <property type="protein sequence ID" value="ANF97344.1"/>
    <property type="molecule type" value="Genomic_DNA"/>
</dbReference>
<dbReference type="Proteomes" id="UP000078148">
    <property type="component" value="Chromosome"/>
</dbReference>
<dbReference type="InterPro" id="IPR036412">
    <property type="entry name" value="HAD-like_sf"/>
</dbReference>
<dbReference type="SFLD" id="SFLDS00003">
    <property type="entry name" value="Haloacid_Dehalogenase"/>
    <property type="match status" value="1"/>
</dbReference>
<dbReference type="Gene3D" id="1.10.150.240">
    <property type="entry name" value="Putative phosphatase, domain 2"/>
    <property type="match status" value="1"/>
</dbReference>
<evidence type="ECO:0000313" key="1">
    <source>
        <dbReference type="EMBL" id="ANF97344.1"/>
    </source>
</evidence>
<accession>A0A172ZI81</accession>
<dbReference type="NCBIfam" id="TIGR01549">
    <property type="entry name" value="HAD-SF-IA-v1"/>
    <property type="match status" value="1"/>
</dbReference>
<dbReference type="Gene3D" id="3.40.50.1000">
    <property type="entry name" value="HAD superfamily/HAD-like"/>
    <property type="match status" value="1"/>
</dbReference>
<dbReference type="NCBIfam" id="TIGR01509">
    <property type="entry name" value="HAD-SF-IA-v3"/>
    <property type="match status" value="1"/>
</dbReference>
<organism evidence="1 2">
    <name type="scientific">Paenibacillus bovis</name>
    <dbReference type="NCBI Taxonomy" id="1616788"/>
    <lineage>
        <taxon>Bacteria</taxon>
        <taxon>Bacillati</taxon>
        <taxon>Bacillota</taxon>
        <taxon>Bacilli</taxon>
        <taxon>Bacillales</taxon>
        <taxon>Paenibacillaceae</taxon>
        <taxon>Paenibacillus</taxon>
    </lineage>
</organism>
<dbReference type="OrthoDB" id="9797743at2"/>
<dbReference type="InterPro" id="IPR050155">
    <property type="entry name" value="HAD-like_hydrolase_sf"/>
</dbReference>
<dbReference type="SUPFAM" id="SSF56784">
    <property type="entry name" value="HAD-like"/>
    <property type="match status" value="1"/>
</dbReference>
<sequence length="266" mass="29487">MTEIMANQSKLLDQINKQLWNRQSIQAVLLDKDGTLLDFNRMWGFWTDEVMQHINLHLAAHNYMLEPGDIPAIWGTVHNEQGKMIDYDAQGPLAMGTMDEVYAVLIWHVYRTGLSWAVSKSIVHDCIRQADLSMERSRPAYPLPGVRGFLDRCRQQGIRLAVVTADQTDNARRHLEWMGMTDDFDIIIGNDRVRQGKPFPDMVLLACEELGIAPGQTVVIGDTNGDMQMGRAAGCLLTIGIGAGVDASSADAVITSFAQLQDGTGE</sequence>
<protein>
    <submittedName>
        <fullName evidence="1">Haloacid dehalogenase</fullName>
    </submittedName>
</protein>
<dbReference type="InterPro" id="IPR006439">
    <property type="entry name" value="HAD-SF_hydro_IA"/>
</dbReference>
<name>A0A172ZI81_9BACL</name>
<keyword evidence="2" id="KW-1185">Reference proteome</keyword>